<sequence>MHKLAVMAMEEDGHGDVPSSSTTGTRSSSAMRVARRLHFDDSIAVPSITAESADRSACPIVLTEAGNHRRQQRQGVVTHDMVS</sequence>
<evidence type="ECO:0000313" key="2">
    <source>
        <dbReference type="EMBL" id="GJN20527.1"/>
    </source>
</evidence>
<name>A0AAV5EDC7_ELECO</name>
<feature type="region of interest" description="Disordered" evidence="1">
    <location>
        <begin position="1"/>
        <end position="31"/>
    </location>
</feature>
<gene>
    <name evidence="2" type="primary">gb07918</name>
    <name evidence="2" type="ORF">PR202_gb07918</name>
</gene>
<dbReference type="AlphaFoldDB" id="A0AAV5EDC7"/>
<reference evidence="2" key="1">
    <citation type="journal article" date="2018" name="DNA Res.">
        <title>Multiple hybrid de novo genome assembly of finger millet, an orphan allotetraploid crop.</title>
        <authorList>
            <person name="Hatakeyama M."/>
            <person name="Aluri S."/>
            <person name="Balachadran M.T."/>
            <person name="Sivarajan S.R."/>
            <person name="Patrignani A."/>
            <person name="Gruter S."/>
            <person name="Poveda L."/>
            <person name="Shimizu-Inatsugi R."/>
            <person name="Baeten J."/>
            <person name="Francoijs K.J."/>
            <person name="Nataraja K.N."/>
            <person name="Reddy Y.A.N."/>
            <person name="Phadnis S."/>
            <person name="Ravikumar R.L."/>
            <person name="Schlapbach R."/>
            <person name="Sreeman S.M."/>
            <person name="Shimizu K.K."/>
        </authorList>
    </citation>
    <scope>NUCLEOTIDE SEQUENCE</scope>
</reference>
<evidence type="ECO:0000256" key="1">
    <source>
        <dbReference type="SAM" id="MobiDB-lite"/>
    </source>
</evidence>
<protein>
    <submittedName>
        <fullName evidence="2">Uncharacterized protein</fullName>
    </submittedName>
</protein>
<evidence type="ECO:0000313" key="3">
    <source>
        <dbReference type="Proteomes" id="UP001054889"/>
    </source>
</evidence>
<feature type="region of interest" description="Disordered" evidence="1">
    <location>
        <begin position="64"/>
        <end position="83"/>
    </location>
</feature>
<comment type="caution">
    <text evidence="2">The sequence shown here is derived from an EMBL/GenBank/DDBJ whole genome shotgun (WGS) entry which is preliminary data.</text>
</comment>
<accession>A0AAV5EDC7</accession>
<dbReference type="Proteomes" id="UP001054889">
    <property type="component" value="Unassembled WGS sequence"/>
</dbReference>
<keyword evidence="3" id="KW-1185">Reference proteome</keyword>
<organism evidence="2 3">
    <name type="scientific">Eleusine coracana subsp. coracana</name>
    <dbReference type="NCBI Taxonomy" id="191504"/>
    <lineage>
        <taxon>Eukaryota</taxon>
        <taxon>Viridiplantae</taxon>
        <taxon>Streptophyta</taxon>
        <taxon>Embryophyta</taxon>
        <taxon>Tracheophyta</taxon>
        <taxon>Spermatophyta</taxon>
        <taxon>Magnoliopsida</taxon>
        <taxon>Liliopsida</taxon>
        <taxon>Poales</taxon>
        <taxon>Poaceae</taxon>
        <taxon>PACMAD clade</taxon>
        <taxon>Chloridoideae</taxon>
        <taxon>Cynodonteae</taxon>
        <taxon>Eleusininae</taxon>
        <taxon>Eleusine</taxon>
    </lineage>
</organism>
<proteinExistence type="predicted"/>
<reference evidence="2" key="2">
    <citation type="submission" date="2021-12" db="EMBL/GenBank/DDBJ databases">
        <title>Resequencing data analysis of finger millet.</title>
        <authorList>
            <person name="Hatakeyama M."/>
            <person name="Aluri S."/>
            <person name="Balachadran M.T."/>
            <person name="Sivarajan S.R."/>
            <person name="Poveda L."/>
            <person name="Shimizu-Inatsugi R."/>
            <person name="Schlapbach R."/>
            <person name="Sreeman S.M."/>
            <person name="Shimizu K.K."/>
        </authorList>
    </citation>
    <scope>NUCLEOTIDE SEQUENCE</scope>
</reference>
<dbReference type="EMBL" id="BQKI01000075">
    <property type="protein sequence ID" value="GJN20527.1"/>
    <property type="molecule type" value="Genomic_DNA"/>
</dbReference>
<feature type="compositionally biased region" description="Low complexity" evidence="1">
    <location>
        <begin position="19"/>
        <end position="29"/>
    </location>
</feature>